<dbReference type="InterPro" id="IPR043131">
    <property type="entry name" value="BCAT-like_N"/>
</dbReference>
<comment type="catalytic activity">
    <reaction evidence="8">
        <text>L-leucine + 2-oxoglutarate = 4-methyl-2-oxopentanoate + L-glutamate</text>
        <dbReference type="Rhea" id="RHEA:18321"/>
        <dbReference type="ChEBI" id="CHEBI:16810"/>
        <dbReference type="ChEBI" id="CHEBI:17865"/>
        <dbReference type="ChEBI" id="CHEBI:29985"/>
        <dbReference type="ChEBI" id="CHEBI:57427"/>
        <dbReference type="EC" id="2.6.1.42"/>
    </reaction>
</comment>
<dbReference type="EMBL" id="CP013118">
    <property type="protein sequence ID" value="ALO14693.1"/>
    <property type="molecule type" value="Genomic_DNA"/>
</dbReference>
<evidence type="ECO:0000256" key="5">
    <source>
        <dbReference type="ARBA" id="ARBA00013053"/>
    </source>
</evidence>
<dbReference type="CDD" id="cd00449">
    <property type="entry name" value="PLPDE_IV"/>
    <property type="match status" value="1"/>
</dbReference>
<evidence type="ECO:0000313" key="10">
    <source>
        <dbReference type="Proteomes" id="UP000064893"/>
    </source>
</evidence>
<comment type="pathway">
    <text evidence="1">Amino-acid biosynthesis; L-isoleucine biosynthesis; L-isoleucine from 2-oxobutanoate: step 4/4.</text>
</comment>
<comment type="catalytic activity">
    <reaction evidence="7">
        <text>L-isoleucine + 2-oxoglutarate = (S)-3-methyl-2-oxopentanoate + L-glutamate</text>
        <dbReference type="Rhea" id="RHEA:24801"/>
        <dbReference type="ChEBI" id="CHEBI:16810"/>
        <dbReference type="ChEBI" id="CHEBI:29985"/>
        <dbReference type="ChEBI" id="CHEBI:35146"/>
        <dbReference type="ChEBI" id="CHEBI:58045"/>
        <dbReference type="EC" id="2.6.1.42"/>
    </reaction>
</comment>
<dbReference type="PANTHER" id="PTHR42743:SF11">
    <property type="entry name" value="AMINODEOXYCHORISMATE LYASE"/>
    <property type="match status" value="1"/>
</dbReference>
<evidence type="ECO:0000256" key="8">
    <source>
        <dbReference type="ARBA" id="ARBA00049229"/>
    </source>
</evidence>
<accession>A0A0S2HXJ4</accession>
<reference evidence="9 10" key="1">
    <citation type="submission" date="2015-11" db="EMBL/GenBank/DDBJ databases">
        <title>Description and complete genome sequence of a novel strain predominating in hypersaline microbial mats and representing a new family of the Bacteriodetes phylum.</title>
        <authorList>
            <person name="Spring S."/>
            <person name="Bunk B."/>
            <person name="Sproer C."/>
            <person name="Klenk H.-P."/>
        </authorList>
    </citation>
    <scope>NUCLEOTIDE SEQUENCE [LARGE SCALE GENOMIC DNA]</scope>
    <source>
        <strain evidence="9 10">L21-Spi-D4</strain>
    </source>
</reference>
<dbReference type="Gene3D" id="3.20.10.10">
    <property type="entry name" value="D-amino Acid Aminotransferase, subunit A, domain 2"/>
    <property type="match status" value="1"/>
</dbReference>
<dbReference type="GO" id="GO:0046394">
    <property type="term" value="P:carboxylic acid biosynthetic process"/>
    <property type="evidence" value="ECO:0007669"/>
    <property type="project" value="UniProtKB-ARBA"/>
</dbReference>
<dbReference type="InterPro" id="IPR036038">
    <property type="entry name" value="Aminotransferase-like"/>
</dbReference>
<evidence type="ECO:0000256" key="3">
    <source>
        <dbReference type="ARBA" id="ARBA00005072"/>
    </source>
</evidence>
<dbReference type="EC" id="2.6.1.42" evidence="5"/>
<dbReference type="STRING" id="1307839.L21SP5_01026"/>
<evidence type="ECO:0000256" key="2">
    <source>
        <dbReference type="ARBA" id="ARBA00004931"/>
    </source>
</evidence>
<dbReference type="OrthoDB" id="9805628at2"/>
<gene>
    <name evidence="9" type="primary">pabC</name>
    <name evidence="9" type="ORF">L21SP5_01026</name>
</gene>
<dbReference type="RefSeq" id="WP_057952213.1">
    <property type="nucleotide sequence ID" value="NZ_CP013118.1"/>
</dbReference>
<comment type="pathway">
    <text evidence="2">Amino-acid biosynthesis; L-valine biosynthesis; L-valine from pyruvate: step 4/4.</text>
</comment>
<dbReference type="AlphaFoldDB" id="A0A0S2HXJ4"/>
<comment type="catalytic activity">
    <reaction evidence="6">
        <text>L-valine + 2-oxoglutarate = 3-methyl-2-oxobutanoate + L-glutamate</text>
        <dbReference type="Rhea" id="RHEA:24813"/>
        <dbReference type="ChEBI" id="CHEBI:11851"/>
        <dbReference type="ChEBI" id="CHEBI:16810"/>
        <dbReference type="ChEBI" id="CHEBI:29985"/>
        <dbReference type="ChEBI" id="CHEBI:57762"/>
        <dbReference type="EC" id="2.6.1.42"/>
    </reaction>
</comment>
<comment type="pathway">
    <text evidence="3">Amino-acid biosynthesis; L-leucine biosynthesis; L-leucine from 3-methyl-2-oxobutanoate: step 4/4.</text>
</comment>
<evidence type="ECO:0000313" key="9">
    <source>
        <dbReference type="EMBL" id="ALO14693.1"/>
    </source>
</evidence>
<dbReference type="InterPro" id="IPR050571">
    <property type="entry name" value="Class-IV_PLP-Dep_Aminotrnsfr"/>
</dbReference>
<dbReference type="InterPro" id="IPR001544">
    <property type="entry name" value="Aminotrans_IV"/>
</dbReference>
<proteinExistence type="inferred from homology"/>
<dbReference type="Gene3D" id="3.30.470.10">
    <property type="match status" value="1"/>
</dbReference>
<keyword evidence="9" id="KW-0456">Lyase</keyword>
<dbReference type="PANTHER" id="PTHR42743">
    <property type="entry name" value="AMINO-ACID AMINOTRANSFERASE"/>
    <property type="match status" value="1"/>
</dbReference>
<dbReference type="SUPFAM" id="SSF56752">
    <property type="entry name" value="D-aminoacid aminotransferase-like PLP-dependent enzymes"/>
    <property type="match status" value="1"/>
</dbReference>
<dbReference type="GO" id="GO:0052654">
    <property type="term" value="F:L-leucine-2-oxoglutarate transaminase activity"/>
    <property type="evidence" value="ECO:0007669"/>
    <property type="project" value="RHEA"/>
</dbReference>
<dbReference type="InterPro" id="IPR043132">
    <property type="entry name" value="BCAT-like_C"/>
</dbReference>
<dbReference type="GO" id="GO:0052656">
    <property type="term" value="F:L-isoleucine-2-oxoglutarate transaminase activity"/>
    <property type="evidence" value="ECO:0007669"/>
    <property type="project" value="RHEA"/>
</dbReference>
<evidence type="ECO:0000256" key="4">
    <source>
        <dbReference type="ARBA" id="ARBA00009320"/>
    </source>
</evidence>
<keyword evidence="10" id="KW-1185">Reference proteome</keyword>
<dbReference type="KEGG" id="blq:L21SP5_01026"/>
<dbReference type="GO" id="GO:0052655">
    <property type="term" value="F:L-valine-2-oxoglutarate transaminase activity"/>
    <property type="evidence" value="ECO:0007669"/>
    <property type="project" value="RHEA"/>
</dbReference>
<evidence type="ECO:0000256" key="1">
    <source>
        <dbReference type="ARBA" id="ARBA00004824"/>
    </source>
</evidence>
<dbReference type="GO" id="GO:0016829">
    <property type="term" value="F:lyase activity"/>
    <property type="evidence" value="ECO:0007669"/>
    <property type="project" value="UniProtKB-KW"/>
</dbReference>
<name>A0A0S2HXJ4_9BACT</name>
<organism evidence="9 10">
    <name type="scientific">Salinivirga cyanobacteriivorans</name>
    <dbReference type="NCBI Taxonomy" id="1307839"/>
    <lineage>
        <taxon>Bacteria</taxon>
        <taxon>Pseudomonadati</taxon>
        <taxon>Bacteroidota</taxon>
        <taxon>Bacteroidia</taxon>
        <taxon>Bacteroidales</taxon>
        <taxon>Salinivirgaceae</taxon>
        <taxon>Salinivirga</taxon>
    </lineage>
</organism>
<evidence type="ECO:0000256" key="6">
    <source>
        <dbReference type="ARBA" id="ARBA00048212"/>
    </source>
</evidence>
<comment type="similarity">
    <text evidence="4">Belongs to the class-IV pyridoxal-phosphate-dependent aminotransferase family.</text>
</comment>
<dbReference type="Pfam" id="PF01063">
    <property type="entry name" value="Aminotran_4"/>
    <property type="match status" value="1"/>
</dbReference>
<protein>
    <recommendedName>
        <fullName evidence="5">branched-chain-amino-acid transaminase</fullName>
        <ecNumber evidence="5">2.6.1.42</ecNumber>
    </recommendedName>
</protein>
<evidence type="ECO:0000256" key="7">
    <source>
        <dbReference type="ARBA" id="ARBA00048798"/>
    </source>
</evidence>
<dbReference type="Proteomes" id="UP000064893">
    <property type="component" value="Chromosome"/>
</dbReference>
<sequence>MDRTPYWLCVDGEWVRQQDALTVQNRAFLYGDGVFETMRTFGEDIVFVETHFERLTNSLALLDIPLHADLQADGLRKLAARFIHKNKWYKGARLRLTVYRVGAGRYTPQSNESGFLLDGEPFDNEPFYPFVGTGKLLTAFSEMKKPLNKLASLKTTSSIFYVLAGKHAKTQGFDDCFIMNERDEIIETVNSNVFLVAGNQVIAPGTSNGALNGTMRKQVLNLLNDTNYNITERGINADDLQKADEVLLTNAVQGINWVKGYKERRYYHRFGAELSEKLNLKIVNRQF</sequence>